<gene>
    <name evidence="2" type="ORF">F2Q70_00030861</name>
</gene>
<comment type="caution">
    <text evidence="2">The sequence shown here is derived from an EMBL/GenBank/DDBJ whole genome shotgun (WGS) entry which is preliminary data.</text>
</comment>
<dbReference type="EMBL" id="QGKY02002305">
    <property type="protein sequence ID" value="KAF2530964.1"/>
    <property type="molecule type" value="Genomic_DNA"/>
</dbReference>
<dbReference type="AlphaFoldDB" id="A0A8S9FD95"/>
<reference evidence="2" key="1">
    <citation type="submission" date="2019-12" db="EMBL/GenBank/DDBJ databases">
        <title>Genome sequencing and annotation of Brassica cretica.</title>
        <authorList>
            <person name="Studholme D.J."/>
            <person name="Sarris P.F."/>
        </authorList>
    </citation>
    <scope>NUCLEOTIDE SEQUENCE</scope>
    <source>
        <strain evidence="2">PFS-102/07</strain>
        <tissue evidence="2">Leaf</tissue>
    </source>
</reference>
<evidence type="ECO:0000256" key="1">
    <source>
        <dbReference type="SAM" id="MobiDB-lite"/>
    </source>
</evidence>
<name>A0A8S9FD95_BRACR</name>
<feature type="region of interest" description="Disordered" evidence="1">
    <location>
        <begin position="27"/>
        <end position="111"/>
    </location>
</feature>
<accession>A0A8S9FD95</accession>
<organism evidence="2">
    <name type="scientific">Brassica cretica</name>
    <name type="common">Mustard</name>
    <dbReference type="NCBI Taxonomy" id="69181"/>
    <lineage>
        <taxon>Eukaryota</taxon>
        <taxon>Viridiplantae</taxon>
        <taxon>Streptophyta</taxon>
        <taxon>Embryophyta</taxon>
        <taxon>Tracheophyta</taxon>
        <taxon>Spermatophyta</taxon>
        <taxon>Magnoliopsida</taxon>
        <taxon>eudicotyledons</taxon>
        <taxon>Gunneridae</taxon>
        <taxon>Pentapetalae</taxon>
        <taxon>rosids</taxon>
        <taxon>malvids</taxon>
        <taxon>Brassicales</taxon>
        <taxon>Brassicaceae</taxon>
        <taxon>Brassiceae</taxon>
        <taxon>Brassica</taxon>
    </lineage>
</organism>
<proteinExistence type="predicted"/>
<sequence length="111" mass="12121">MFHWLTSYISCLIGQYVDNERVLIDGPIGMSTDTPLPTSIDIDSAESPSNRLVDRRFAGDRPAANNGGGLPANHRQRRRRGGDAAAASRQRTDGGRLRWLRRTSGGDGGAW</sequence>
<evidence type="ECO:0000313" key="2">
    <source>
        <dbReference type="EMBL" id="KAF2530964.1"/>
    </source>
</evidence>
<protein>
    <submittedName>
        <fullName evidence="2">Uncharacterized protein</fullName>
    </submittedName>
</protein>